<dbReference type="Pfam" id="PF00300">
    <property type="entry name" value="His_Phos_1"/>
    <property type="match status" value="1"/>
</dbReference>
<dbReference type="InterPro" id="IPR013078">
    <property type="entry name" value="His_Pase_superF_clade-1"/>
</dbReference>
<dbReference type="SUPFAM" id="SSF53254">
    <property type="entry name" value="Phosphoglycerate mutase-like"/>
    <property type="match status" value="1"/>
</dbReference>
<evidence type="ECO:0000313" key="2">
    <source>
        <dbReference type="Proteomes" id="UP000824890"/>
    </source>
</evidence>
<name>A0ABQ8CAX3_BRANA</name>
<dbReference type="Proteomes" id="UP000824890">
    <property type="component" value="Unassembled WGS sequence"/>
</dbReference>
<proteinExistence type="predicted"/>
<dbReference type="InterPro" id="IPR029033">
    <property type="entry name" value="His_PPase_superfam"/>
</dbReference>
<accession>A0ABQ8CAX3</accession>
<protein>
    <submittedName>
        <fullName evidence="1">Uncharacterized protein</fullName>
    </submittedName>
</protein>
<comment type="caution">
    <text evidence="1">The sequence shown here is derived from an EMBL/GenBank/DDBJ whole genome shotgun (WGS) entry which is preliminary data.</text>
</comment>
<evidence type="ECO:0000313" key="1">
    <source>
        <dbReference type="EMBL" id="KAH0913703.1"/>
    </source>
</evidence>
<dbReference type="PANTHER" id="PTHR47821">
    <property type="entry name" value="PHOSPHOGLYCERATE MUTASE FAMILY PROTEIN"/>
    <property type="match status" value="1"/>
</dbReference>
<keyword evidence="2" id="KW-1185">Reference proteome</keyword>
<dbReference type="EMBL" id="JAGKQM010000009">
    <property type="protein sequence ID" value="KAH0913703.1"/>
    <property type="molecule type" value="Genomic_DNA"/>
</dbReference>
<sequence>MDSSFVKNNRYTREEKTHCLFNGFLSFPVMVLNMIEALQERCFGPTFELKSHDKVLVVYIQVKDECVYTYQKVVEVQNADDVVSRLATAMESMEVEYQGCAILVVSHGDPLQMLHNILHSAKQHRGGFRFSSEVSDEQSCFRLVSAPQVCFATRSLIFGIS</sequence>
<dbReference type="Gene3D" id="3.40.50.1240">
    <property type="entry name" value="Phosphoglycerate mutase-like"/>
    <property type="match status" value="1"/>
</dbReference>
<dbReference type="PANTHER" id="PTHR47821:SF2">
    <property type="entry name" value="PHOSPHOGLYCERATE MUTASE FAMILY PROTEIN"/>
    <property type="match status" value="1"/>
</dbReference>
<organism evidence="1 2">
    <name type="scientific">Brassica napus</name>
    <name type="common">Rape</name>
    <dbReference type="NCBI Taxonomy" id="3708"/>
    <lineage>
        <taxon>Eukaryota</taxon>
        <taxon>Viridiplantae</taxon>
        <taxon>Streptophyta</taxon>
        <taxon>Embryophyta</taxon>
        <taxon>Tracheophyta</taxon>
        <taxon>Spermatophyta</taxon>
        <taxon>Magnoliopsida</taxon>
        <taxon>eudicotyledons</taxon>
        <taxon>Gunneridae</taxon>
        <taxon>Pentapetalae</taxon>
        <taxon>rosids</taxon>
        <taxon>malvids</taxon>
        <taxon>Brassicales</taxon>
        <taxon>Brassicaceae</taxon>
        <taxon>Brassiceae</taxon>
        <taxon>Brassica</taxon>
    </lineage>
</organism>
<gene>
    <name evidence="1" type="ORF">HID58_037024</name>
</gene>
<reference evidence="1 2" key="1">
    <citation type="submission" date="2021-05" db="EMBL/GenBank/DDBJ databases">
        <title>Genome Assembly of Synthetic Allotetraploid Brassica napus Reveals Homoeologous Exchanges between Subgenomes.</title>
        <authorList>
            <person name="Davis J.T."/>
        </authorList>
    </citation>
    <scope>NUCLEOTIDE SEQUENCE [LARGE SCALE GENOMIC DNA]</scope>
    <source>
        <strain evidence="2">cv. Da-Ae</strain>
        <tissue evidence="1">Seedling</tissue>
    </source>
</reference>